<dbReference type="Proteomes" id="UP000001420">
    <property type="component" value="Chromosome"/>
</dbReference>
<dbReference type="PATRIC" id="fig|167539.5.peg.1849"/>
<accession>Q7V9S6</accession>
<dbReference type="STRING" id="167539.Pro_1751"/>
<proteinExistence type="predicted"/>
<evidence type="ECO:0000313" key="2">
    <source>
        <dbReference type="Proteomes" id="UP000001420"/>
    </source>
</evidence>
<keyword evidence="2" id="KW-1185">Reference proteome</keyword>
<organism evidence="1 2">
    <name type="scientific">Prochlorococcus marinus (strain SARG / CCMP1375 / SS120)</name>
    <dbReference type="NCBI Taxonomy" id="167539"/>
    <lineage>
        <taxon>Bacteria</taxon>
        <taxon>Bacillati</taxon>
        <taxon>Cyanobacteriota</taxon>
        <taxon>Cyanophyceae</taxon>
        <taxon>Synechococcales</taxon>
        <taxon>Prochlorococcaceae</taxon>
        <taxon>Prochlorococcus</taxon>
    </lineage>
</organism>
<protein>
    <submittedName>
        <fullName evidence="1">Uncharacterized protein</fullName>
    </submittedName>
</protein>
<gene>
    <name evidence="1" type="ordered locus">Pro_1751</name>
</gene>
<sequence>MNAADHATNLWSIQALASTGSLLKNYFPVASINFSPWREDCSTKLWFEEDSLDLALHFPGWSPRLQCRSLLIQLRVVKDQPRELPRLLGVIMRGVTFDGERWRLATVGDWQPTGSHLPQQLVVMNQLHSICRDLFLLFPSE</sequence>
<dbReference type="RefSeq" id="WP_011125900.1">
    <property type="nucleotide sequence ID" value="NC_005042.1"/>
</dbReference>
<dbReference type="eggNOG" id="ENOG5033WEB">
    <property type="taxonomic scope" value="Bacteria"/>
</dbReference>
<name>Q7V9S6_PROMA</name>
<dbReference type="AlphaFoldDB" id="Q7V9S6"/>
<dbReference type="OrthoDB" id="511517at2"/>
<dbReference type="EnsemblBacteria" id="AAQ00795">
    <property type="protein sequence ID" value="AAQ00795"/>
    <property type="gene ID" value="Pro_1751"/>
</dbReference>
<reference evidence="1 2" key="1">
    <citation type="journal article" date="2003" name="Proc. Natl. Acad. Sci. U.S.A.">
        <title>Genome sequence of the cyanobacterium Prochlorococcus marinus SS120, a nearly minimal oxyphototrophic genome.</title>
        <authorList>
            <person name="Dufresne A."/>
            <person name="Salanoubat M."/>
            <person name="Partensky F."/>
            <person name="Artiguenave F."/>
            <person name="Axmann I.M."/>
            <person name="Barbe V."/>
            <person name="Duprat S."/>
            <person name="Galperin M.Y."/>
            <person name="Koonin E.V."/>
            <person name="Le Gall F."/>
            <person name="Makarova K.S."/>
            <person name="Ostrowski M."/>
            <person name="Oztas S."/>
            <person name="Robert C."/>
            <person name="Rogozin I.B."/>
            <person name="Scanlan D.J."/>
            <person name="Tandeau de Marsac N."/>
            <person name="Weissenbach J."/>
            <person name="Wincker P."/>
            <person name="Wolf Y.I."/>
            <person name="Hess W.R."/>
        </authorList>
    </citation>
    <scope>NUCLEOTIDE SEQUENCE [LARGE SCALE GENOMIC DNA]</scope>
    <source>
        <strain evidence="2">SARG / CCMP1375 / SS120</strain>
    </source>
</reference>
<dbReference type="HOGENOM" id="CLU_1755218_0_0_3"/>
<evidence type="ECO:0000313" key="1">
    <source>
        <dbReference type="EMBL" id="AAQ00795.1"/>
    </source>
</evidence>
<dbReference type="KEGG" id="pma:Pro_1751"/>
<dbReference type="EMBL" id="AE017126">
    <property type="protein sequence ID" value="AAQ00795.1"/>
    <property type="molecule type" value="Genomic_DNA"/>
</dbReference>